<evidence type="ECO:0000313" key="6">
    <source>
        <dbReference type="EMBL" id="GAA4282734.1"/>
    </source>
</evidence>
<dbReference type="PANTHER" id="PTHR23026:SF90">
    <property type="entry name" value="IODOTYROSINE DEIODINASE 1"/>
    <property type="match status" value="1"/>
</dbReference>
<keyword evidence="1" id="KW-0285">Flavoprotein</keyword>
<dbReference type="SUPFAM" id="SSF55469">
    <property type="entry name" value="FMN-dependent nitroreductase-like"/>
    <property type="match status" value="1"/>
</dbReference>
<dbReference type="CDD" id="cd02136">
    <property type="entry name" value="PnbA_NfnB-like"/>
    <property type="match status" value="1"/>
</dbReference>
<dbReference type="InterPro" id="IPR029479">
    <property type="entry name" value="Nitroreductase"/>
</dbReference>
<accession>A0ABP8EFH4</accession>
<evidence type="ECO:0000256" key="2">
    <source>
        <dbReference type="ARBA" id="ARBA00022643"/>
    </source>
</evidence>
<evidence type="ECO:0000256" key="4">
    <source>
        <dbReference type="SAM" id="MobiDB-lite"/>
    </source>
</evidence>
<keyword evidence="3" id="KW-0560">Oxidoreductase</keyword>
<organism evidence="6 7">
    <name type="scientific">Brevibacterium daeguense</name>
    <dbReference type="NCBI Taxonomy" id="909936"/>
    <lineage>
        <taxon>Bacteria</taxon>
        <taxon>Bacillati</taxon>
        <taxon>Actinomycetota</taxon>
        <taxon>Actinomycetes</taxon>
        <taxon>Micrococcales</taxon>
        <taxon>Brevibacteriaceae</taxon>
        <taxon>Brevibacterium</taxon>
    </lineage>
</organism>
<reference evidence="7" key="1">
    <citation type="journal article" date="2019" name="Int. J. Syst. Evol. Microbiol.">
        <title>The Global Catalogue of Microorganisms (GCM) 10K type strain sequencing project: providing services to taxonomists for standard genome sequencing and annotation.</title>
        <authorList>
            <consortium name="The Broad Institute Genomics Platform"/>
            <consortium name="The Broad Institute Genome Sequencing Center for Infectious Disease"/>
            <person name="Wu L."/>
            <person name="Ma J."/>
        </authorList>
    </citation>
    <scope>NUCLEOTIDE SEQUENCE [LARGE SCALE GENOMIC DNA]</scope>
    <source>
        <strain evidence="7">JCM 17458</strain>
    </source>
</reference>
<proteinExistence type="predicted"/>
<protein>
    <submittedName>
        <fullName evidence="6">Nitroreductase</fullName>
    </submittedName>
</protein>
<dbReference type="EMBL" id="BAABAZ010000003">
    <property type="protein sequence ID" value="GAA4282734.1"/>
    <property type="molecule type" value="Genomic_DNA"/>
</dbReference>
<dbReference type="Gene3D" id="3.40.109.10">
    <property type="entry name" value="NADH Oxidase"/>
    <property type="match status" value="1"/>
</dbReference>
<evidence type="ECO:0000256" key="3">
    <source>
        <dbReference type="ARBA" id="ARBA00023002"/>
    </source>
</evidence>
<dbReference type="Proteomes" id="UP001501586">
    <property type="component" value="Unassembled WGS sequence"/>
</dbReference>
<feature type="region of interest" description="Disordered" evidence="4">
    <location>
        <begin position="1"/>
        <end position="25"/>
    </location>
</feature>
<gene>
    <name evidence="6" type="ORF">GCM10022261_02650</name>
</gene>
<comment type="caution">
    <text evidence="6">The sequence shown here is derived from an EMBL/GenBank/DDBJ whole genome shotgun (WGS) entry which is preliminary data.</text>
</comment>
<evidence type="ECO:0000313" key="7">
    <source>
        <dbReference type="Proteomes" id="UP001501586"/>
    </source>
</evidence>
<evidence type="ECO:0000256" key="1">
    <source>
        <dbReference type="ARBA" id="ARBA00022630"/>
    </source>
</evidence>
<dbReference type="InterPro" id="IPR000415">
    <property type="entry name" value="Nitroreductase-like"/>
</dbReference>
<dbReference type="InterPro" id="IPR050627">
    <property type="entry name" value="Nitroreductase/BluB"/>
</dbReference>
<dbReference type="Pfam" id="PF00881">
    <property type="entry name" value="Nitroreductase"/>
    <property type="match status" value="1"/>
</dbReference>
<feature type="domain" description="Nitroreductase" evidence="5">
    <location>
        <begin position="31"/>
        <end position="218"/>
    </location>
</feature>
<dbReference type="PANTHER" id="PTHR23026">
    <property type="entry name" value="NADPH NITROREDUCTASE"/>
    <property type="match status" value="1"/>
</dbReference>
<keyword evidence="2" id="KW-0288">FMN</keyword>
<keyword evidence="7" id="KW-1185">Reference proteome</keyword>
<dbReference type="RefSeq" id="WP_236865273.1">
    <property type="nucleotide sequence ID" value="NZ_BAABAZ010000003.1"/>
</dbReference>
<name>A0ABP8EFH4_9MICO</name>
<sequence>MTSARESAELVNGRRGQFGPQNSNPGGITLLRERFSCRAFLDEPVSEEALKRILDLANRSPSWCNTQPWTVTLVQGESREALVSELLAAARDSQPAPEIAVPERYEGVHQERRRGAGYALYESAGIERSDTDARAAQALRNLELFGAPCALLITVPRYLGPYALVDVGAYLSYLQLAAQSFGVATILQAALAMHPEAVRKVVPLPADEALVCGISLGYPDLDHPANSFETERNQWSMGPGGEWPLQ</sequence>
<evidence type="ECO:0000259" key="5">
    <source>
        <dbReference type="Pfam" id="PF00881"/>
    </source>
</evidence>